<evidence type="ECO:0000256" key="1">
    <source>
        <dbReference type="ARBA" id="ARBA00022741"/>
    </source>
</evidence>
<dbReference type="EMBL" id="JAGSXJ010000037">
    <property type="protein sequence ID" value="KAH6665836.1"/>
    <property type="molecule type" value="Genomic_DNA"/>
</dbReference>
<dbReference type="Proteomes" id="UP000770015">
    <property type="component" value="Unassembled WGS sequence"/>
</dbReference>
<dbReference type="GO" id="GO:0005874">
    <property type="term" value="C:microtubule"/>
    <property type="evidence" value="ECO:0007669"/>
    <property type="project" value="TreeGrafter"/>
</dbReference>
<dbReference type="GO" id="GO:0016559">
    <property type="term" value="P:peroxisome fission"/>
    <property type="evidence" value="ECO:0007669"/>
    <property type="project" value="TreeGrafter"/>
</dbReference>
<feature type="compositionally biased region" description="Basic and acidic residues" evidence="3">
    <location>
        <begin position="666"/>
        <end position="680"/>
    </location>
</feature>
<dbReference type="InterPro" id="IPR001401">
    <property type="entry name" value="Dynamin_GTPase"/>
</dbReference>
<keyword evidence="1" id="KW-0547">Nucleotide-binding</keyword>
<dbReference type="GO" id="GO:0005739">
    <property type="term" value="C:mitochondrion"/>
    <property type="evidence" value="ECO:0007669"/>
    <property type="project" value="TreeGrafter"/>
</dbReference>
<evidence type="ECO:0000313" key="7">
    <source>
        <dbReference type="Proteomes" id="UP000770015"/>
    </source>
</evidence>
<dbReference type="PANTHER" id="PTHR11566:SF21">
    <property type="entry name" value="DYNAMIN RELATED PROTEIN 1, ISOFORM A"/>
    <property type="match status" value="1"/>
</dbReference>
<protein>
    <submittedName>
        <fullName evidence="6">P-loop containing nucleoside triphosphate hydrolase protein</fullName>
    </submittedName>
</protein>
<gene>
    <name evidence="6" type="ORF">F5X68DRAFT_249898</name>
</gene>
<dbReference type="Pfam" id="PF01031">
    <property type="entry name" value="Dynamin_M"/>
    <property type="match status" value="1"/>
</dbReference>
<dbReference type="Pfam" id="PF00350">
    <property type="entry name" value="Dynamin_N"/>
    <property type="match status" value="1"/>
</dbReference>
<evidence type="ECO:0000256" key="2">
    <source>
        <dbReference type="ARBA" id="ARBA00023134"/>
    </source>
</evidence>
<dbReference type="GO" id="GO:0003924">
    <property type="term" value="F:GTPase activity"/>
    <property type="evidence" value="ECO:0007669"/>
    <property type="project" value="InterPro"/>
</dbReference>
<dbReference type="GO" id="GO:0016020">
    <property type="term" value="C:membrane"/>
    <property type="evidence" value="ECO:0007669"/>
    <property type="project" value="TreeGrafter"/>
</dbReference>
<dbReference type="PROSITE" id="PS51388">
    <property type="entry name" value="GED"/>
    <property type="match status" value="1"/>
</dbReference>
<evidence type="ECO:0000259" key="4">
    <source>
        <dbReference type="PROSITE" id="PS51388"/>
    </source>
</evidence>
<keyword evidence="6" id="KW-0378">Hydrolase</keyword>
<dbReference type="PROSITE" id="PS51718">
    <property type="entry name" value="G_DYNAMIN_2"/>
    <property type="match status" value="1"/>
</dbReference>
<organism evidence="6 7">
    <name type="scientific">Plectosphaerella plurivora</name>
    <dbReference type="NCBI Taxonomy" id="936078"/>
    <lineage>
        <taxon>Eukaryota</taxon>
        <taxon>Fungi</taxon>
        <taxon>Dikarya</taxon>
        <taxon>Ascomycota</taxon>
        <taxon>Pezizomycotina</taxon>
        <taxon>Sordariomycetes</taxon>
        <taxon>Hypocreomycetidae</taxon>
        <taxon>Glomerellales</taxon>
        <taxon>Plectosphaerellaceae</taxon>
        <taxon>Plectosphaerella</taxon>
    </lineage>
</organism>
<dbReference type="Gene3D" id="3.40.50.300">
    <property type="entry name" value="P-loop containing nucleotide triphosphate hydrolases"/>
    <property type="match status" value="1"/>
</dbReference>
<keyword evidence="7" id="KW-1185">Reference proteome</keyword>
<dbReference type="GO" id="GO:0000266">
    <property type="term" value="P:mitochondrial fission"/>
    <property type="evidence" value="ECO:0007669"/>
    <property type="project" value="TreeGrafter"/>
</dbReference>
<dbReference type="PANTHER" id="PTHR11566">
    <property type="entry name" value="DYNAMIN"/>
    <property type="match status" value="1"/>
</dbReference>
<dbReference type="GO" id="GO:0048312">
    <property type="term" value="P:intracellular distribution of mitochondria"/>
    <property type="evidence" value="ECO:0007669"/>
    <property type="project" value="TreeGrafter"/>
</dbReference>
<accession>A0A9P9A6I7</accession>
<dbReference type="InterPro" id="IPR030381">
    <property type="entry name" value="G_DYNAMIN_dom"/>
</dbReference>
<sequence>MSAMDLQSKDHREILDLVDNLRSQGVSRYIDLPEIIVCGDQSAGKSSVLEAISGLSFPSKENLCTRFATELILRRDDEVKVAVSITPGPNRSSSRAEKLSSYDPHIDPRNPNLEPVIEGAKIIMGISKNHAFSSDILRIELAGNTEQGISGAPTVKRMVTKYMKRPRCIILAVVSAGAQFAVQEVTELARVADENGDRTMGLITKPDKLDAGSDMEKAYFELAQNKDVKFRLGWHVLKNRDFSMKNATSAERDAAEEEFFSKGLWKALGPRYCGIKSLKPRLSEVLKEQIVTQLPSLIGDIEVGIAECQEELEKLGSPRTTPGEQRQYLYNFSSRFRSLITKSIDGIYHEKFFGVAATDEHAEKRIRARIQEAIETFSQTMEANGEENVIVEVESSDDLKPREIERSVYLAHVKNTMKRNRGCELPGTFNPMIISELFRDQAQPWPDLVRNFKSRIVGIGRDAIEHIIIEVAAPDSVDSIRDIIFGQLQEIEKGLGSRFDKLVEQCTKGHAITYNETMIEKAQKAQAERIKKNMERKLDSSWNNNHMTKETVLLWMTEATESNTGAYAASLATDYMQAYYKVSLKRFIDDLSVQAIEHDFLQRLPDLFSNDDVHRLSNEEVDQIAAEGPESSVLRKNHNEKLAAFHAGLNALARLSKHGASFKRSRQVEDDAPSKRSREY</sequence>
<dbReference type="SUPFAM" id="SSF52540">
    <property type="entry name" value="P-loop containing nucleoside triphosphate hydrolases"/>
    <property type="match status" value="1"/>
</dbReference>
<feature type="region of interest" description="Disordered" evidence="3">
    <location>
        <begin position="660"/>
        <end position="680"/>
    </location>
</feature>
<dbReference type="GO" id="GO:0008017">
    <property type="term" value="F:microtubule binding"/>
    <property type="evidence" value="ECO:0007669"/>
    <property type="project" value="TreeGrafter"/>
</dbReference>
<dbReference type="CDD" id="cd08771">
    <property type="entry name" value="DLP_1"/>
    <property type="match status" value="1"/>
</dbReference>
<feature type="compositionally biased region" description="Basic and acidic residues" evidence="3">
    <location>
        <begin position="94"/>
        <end position="108"/>
    </location>
</feature>
<dbReference type="GO" id="GO:0006897">
    <property type="term" value="P:endocytosis"/>
    <property type="evidence" value="ECO:0007669"/>
    <property type="project" value="TreeGrafter"/>
</dbReference>
<reference evidence="6" key="1">
    <citation type="journal article" date="2021" name="Nat. Commun.">
        <title>Genetic determinants of endophytism in the Arabidopsis root mycobiome.</title>
        <authorList>
            <person name="Mesny F."/>
            <person name="Miyauchi S."/>
            <person name="Thiergart T."/>
            <person name="Pickel B."/>
            <person name="Atanasova L."/>
            <person name="Karlsson M."/>
            <person name="Huettel B."/>
            <person name="Barry K.W."/>
            <person name="Haridas S."/>
            <person name="Chen C."/>
            <person name="Bauer D."/>
            <person name="Andreopoulos W."/>
            <person name="Pangilinan J."/>
            <person name="LaButti K."/>
            <person name="Riley R."/>
            <person name="Lipzen A."/>
            <person name="Clum A."/>
            <person name="Drula E."/>
            <person name="Henrissat B."/>
            <person name="Kohler A."/>
            <person name="Grigoriev I.V."/>
            <person name="Martin F.M."/>
            <person name="Hacquard S."/>
        </authorList>
    </citation>
    <scope>NUCLEOTIDE SEQUENCE</scope>
    <source>
        <strain evidence="6">MPI-SDFR-AT-0117</strain>
    </source>
</reference>
<feature type="domain" description="GED" evidence="4">
    <location>
        <begin position="569"/>
        <end position="660"/>
    </location>
</feature>
<dbReference type="AlphaFoldDB" id="A0A9P9A6I7"/>
<evidence type="ECO:0000256" key="3">
    <source>
        <dbReference type="SAM" id="MobiDB-lite"/>
    </source>
</evidence>
<evidence type="ECO:0000259" key="5">
    <source>
        <dbReference type="PROSITE" id="PS51718"/>
    </source>
</evidence>
<feature type="region of interest" description="Disordered" evidence="3">
    <location>
        <begin position="86"/>
        <end position="112"/>
    </location>
</feature>
<dbReference type="OrthoDB" id="415706at2759"/>
<keyword evidence="2" id="KW-0342">GTP-binding</keyword>
<evidence type="ECO:0000313" key="6">
    <source>
        <dbReference type="EMBL" id="KAH6665836.1"/>
    </source>
</evidence>
<feature type="domain" description="Dynamin-type G" evidence="5">
    <location>
        <begin position="29"/>
        <end position="295"/>
    </location>
</feature>
<dbReference type="SMART" id="SM00053">
    <property type="entry name" value="DYNc"/>
    <property type="match status" value="1"/>
</dbReference>
<dbReference type="InterPro" id="IPR020850">
    <property type="entry name" value="GED_dom"/>
</dbReference>
<dbReference type="InterPro" id="IPR045063">
    <property type="entry name" value="Dynamin_N"/>
</dbReference>
<dbReference type="InterPro" id="IPR022812">
    <property type="entry name" value="Dynamin"/>
</dbReference>
<dbReference type="GO" id="GO:0005525">
    <property type="term" value="F:GTP binding"/>
    <property type="evidence" value="ECO:0007669"/>
    <property type="project" value="InterPro"/>
</dbReference>
<name>A0A9P9A6I7_9PEZI</name>
<proteinExistence type="predicted"/>
<dbReference type="InterPro" id="IPR027417">
    <property type="entry name" value="P-loop_NTPase"/>
</dbReference>
<dbReference type="PRINTS" id="PR00195">
    <property type="entry name" value="DYNAMIN"/>
</dbReference>
<comment type="caution">
    <text evidence="6">The sequence shown here is derived from an EMBL/GenBank/DDBJ whole genome shotgun (WGS) entry which is preliminary data.</text>
</comment>
<dbReference type="InterPro" id="IPR000375">
    <property type="entry name" value="Dynamin_stalk"/>
</dbReference>